<feature type="transmembrane region" description="Helical" evidence="15">
    <location>
        <begin position="145"/>
        <end position="163"/>
    </location>
</feature>
<keyword evidence="6 14" id="KW-0812">Transmembrane</keyword>
<evidence type="ECO:0000256" key="12">
    <source>
        <dbReference type="ARBA" id="ARBA00023170"/>
    </source>
</evidence>
<evidence type="ECO:0000256" key="1">
    <source>
        <dbReference type="ARBA" id="ARBA00002936"/>
    </source>
</evidence>
<comment type="subcellular location">
    <subcellularLocation>
        <location evidence="2 15">Cell membrane</location>
        <topology evidence="2 15">Multi-pass membrane protein</topology>
    </subcellularLocation>
</comment>
<evidence type="ECO:0000256" key="2">
    <source>
        <dbReference type="ARBA" id="ARBA00004651"/>
    </source>
</evidence>
<feature type="transmembrane region" description="Helical" evidence="15">
    <location>
        <begin position="238"/>
        <end position="261"/>
    </location>
</feature>
<dbReference type="FunFam" id="1.10.1220.70:FF:000001">
    <property type="entry name" value="Olfactory receptor"/>
    <property type="match status" value="1"/>
</dbReference>
<evidence type="ECO:0000259" key="16">
    <source>
        <dbReference type="PROSITE" id="PS50262"/>
    </source>
</evidence>
<feature type="transmembrane region" description="Helical" evidence="15">
    <location>
        <begin position="26"/>
        <end position="49"/>
    </location>
</feature>
<evidence type="ECO:0000256" key="9">
    <source>
        <dbReference type="ARBA" id="ARBA00023040"/>
    </source>
</evidence>
<dbReference type="PROSITE" id="PS00237">
    <property type="entry name" value="G_PROTEIN_RECEP_F1_1"/>
    <property type="match status" value="1"/>
</dbReference>
<keyword evidence="10 15" id="KW-0472">Membrane</keyword>
<dbReference type="GO" id="GO:0004930">
    <property type="term" value="F:G protein-coupled receptor activity"/>
    <property type="evidence" value="ECO:0007669"/>
    <property type="project" value="UniProtKB-KW"/>
</dbReference>
<sequence>MNHKNSTLVSEFFLRGFSSQPEIEKLLFPLFFFMYLLTILGNVTIILLICSDRHLLQTPMYFFLSHLAAADLGFASTIAPKTLQNLLSQKKTISYYGCLAQMFFYIHIGNADSYLLASMAYDRYVAICCPLNYSTIMSHKRCLQLATMSWTITMFHSLLYTLLMSRVEFCDPGEIPHFFCDLYPVLDVSCSDTKVIDLVLLTEGIVEILGPFVFIIISYAFIFFTIMRIPSATGKRKAFSTCGSHICVVVMYFGGISFVYFKPNSNLAERHDTWAAMMYTMVNPMLNPFIYTLRNNEMKAAMKRAVRRHFH</sequence>
<feature type="domain" description="G-protein coupled receptors family 1 profile" evidence="16">
    <location>
        <begin position="41"/>
        <end position="291"/>
    </location>
</feature>
<keyword evidence="4 15" id="KW-1003">Cell membrane</keyword>
<dbReference type="InterPro" id="IPR017452">
    <property type="entry name" value="GPCR_Rhodpsn_7TM"/>
</dbReference>
<dbReference type="InterPro" id="IPR000276">
    <property type="entry name" value="GPCR_Rhodpsn"/>
</dbReference>
<evidence type="ECO:0000313" key="18">
    <source>
        <dbReference type="RefSeq" id="XP_054859434.1"/>
    </source>
</evidence>
<dbReference type="FunFam" id="1.20.1070.10:FF:000082">
    <property type="entry name" value="Olfactory receptor 1A1"/>
    <property type="match status" value="1"/>
</dbReference>
<reference evidence="18" key="1">
    <citation type="submission" date="2025-08" db="UniProtKB">
        <authorList>
            <consortium name="RefSeq"/>
        </authorList>
    </citation>
    <scope>IDENTIFICATION</scope>
    <source>
        <tissue evidence="18">Blood</tissue>
    </source>
</reference>
<proteinExistence type="inferred from homology"/>
<comment type="similarity">
    <text evidence="3 14">Belongs to the G-protein coupled receptor 1 family.</text>
</comment>
<evidence type="ECO:0000256" key="13">
    <source>
        <dbReference type="ARBA" id="ARBA00023224"/>
    </source>
</evidence>
<protein>
    <recommendedName>
        <fullName evidence="15">Olfactory receptor</fullName>
    </recommendedName>
</protein>
<keyword evidence="13 14" id="KW-0807">Transducer</keyword>
<dbReference type="GO" id="GO:0004984">
    <property type="term" value="F:olfactory receptor activity"/>
    <property type="evidence" value="ECO:0007669"/>
    <property type="project" value="InterPro"/>
</dbReference>
<evidence type="ECO:0000256" key="15">
    <source>
        <dbReference type="RuleBase" id="RU363047"/>
    </source>
</evidence>
<gene>
    <name evidence="18" type="primary">LOC129346158</name>
</gene>
<evidence type="ECO:0000256" key="5">
    <source>
        <dbReference type="ARBA" id="ARBA00022606"/>
    </source>
</evidence>
<evidence type="ECO:0000256" key="8">
    <source>
        <dbReference type="ARBA" id="ARBA00022989"/>
    </source>
</evidence>
<dbReference type="PRINTS" id="PR00237">
    <property type="entry name" value="GPCRRHODOPSN"/>
</dbReference>
<feature type="transmembrane region" description="Helical" evidence="15">
    <location>
        <begin position="61"/>
        <end position="80"/>
    </location>
</feature>
<dbReference type="GeneID" id="129346158"/>
<comment type="function">
    <text evidence="1">Odorant receptor.</text>
</comment>
<dbReference type="Pfam" id="PF13853">
    <property type="entry name" value="7tm_4"/>
    <property type="match status" value="1"/>
</dbReference>
<dbReference type="RefSeq" id="XP_054859434.1">
    <property type="nucleotide sequence ID" value="XM_055003459.1"/>
</dbReference>
<keyword evidence="11" id="KW-1015">Disulfide bond</keyword>
<dbReference type="SUPFAM" id="SSF81321">
    <property type="entry name" value="Family A G protein-coupled receptor-like"/>
    <property type="match status" value="1"/>
</dbReference>
<evidence type="ECO:0000256" key="14">
    <source>
        <dbReference type="RuleBase" id="RU000688"/>
    </source>
</evidence>
<dbReference type="AlphaFoldDB" id="A0AA97KR05"/>
<evidence type="ECO:0000256" key="3">
    <source>
        <dbReference type="ARBA" id="ARBA00010663"/>
    </source>
</evidence>
<feature type="transmembrane region" description="Helical" evidence="15">
    <location>
        <begin position="208"/>
        <end position="226"/>
    </location>
</feature>
<keyword evidence="7 15" id="KW-0552">Olfaction</keyword>
<dbReference type="GO" id="GO:0005886">
    <property type="term" value="C:plasma membrane"/>
    <property type="evidence" value="ECO:0007669"/>
    <property type="project" value="UniProtKB-SubCell"/>
</dbReference>
<dbReference type="Proteomes" id="UP001190640">
    <property type="component" value="Chromosome 19"/>
</dbReference>
<feature type="transmembrane region" description="Helical" evidence="15">
    <location>
        <begin position="273"/>
        <end position="293"/>
    </location>
</feature>
<dbReference type="PRINTS" id="PR00245">
    <property type="entry name" value="OLFACTORYR"/>
</dbReference>
<name>A0AA97KR05_EUBMA</name>
<accession>A0AA97KR05</accession>
<keyword evidence="12 14" id="KW-0675">Receptor</keyword>
<evidence type="ECO:0000256" key="7">
    <source>
        <dbReference type="ARBA" id="ARBA00022725"/>
    </source>
</evidence>
<keyword evidence="5 15" id="KW-0716">Sensory transduction</keyword>
<dbReference type="PANTHER" id="PTHR48001">
    <property type="entry name" value="OLFACTORY RECEPTOR"/>
    <property type="match status" value="1"/>
</dbReference>
<dbReference type="InterPro" id="IPR000725">
    <property type="entry name" value="Olfact_rcpt"/>
</dbReference>
<dbReference type="Gene3D" id="1.20.1070.10">
    <property type="entry name" value="Rhodopsin 7-helix transmembrane proteins"/>
    <property type="match status" value="1"/>
</dbReference>
<evidence type="ECO:0000256" key="11">
    <source>
        <dbReference type="ARBA" id="ARBA00023157"/>
    </source>
</evidence>
<dbReference type="CDD" id="cd15235">
    <property type="entry name" value="7tmA_OR1A-like"/>
    <property type="match status" value="1"/>
</dbReference>
<evidence type="ECO:0000256" key="10">
    <source>
        <dbReference type="ARBA" id="ARBA00023136"/>
    </source>
</evidence>
<keyword evidence="17" id="KW-1185">Reference proteome</keyword>
<organism evidence="17 18">
    <name type="scientific">Eublepharis macularius</name>
    <name type="common">Leopard gecko</name>
    <name type="synonym">Cyrtodactylus macularius</name>
    <dbReference type="NCBI Taxonomy" id="481883"/>
    <lineage>
        <taxon>Eukaryota</taxon>
        <taxon>Metazoa</taxon>
        <taxon>Chordata</taxon>
        <taxon>Craniata</taxon>
        <taxon>Vertebrata</taxon>
        <taxon>Euteleostomi</taxon>
        <taxon>Lepidosauria</taxon>
        <taxon>Squamata</taxon>
        <taxon>Bifurcata</taxon>
        <taxon>Gekkota</taxon>
        <taxon>Eublepharidae</taxon>
        <taxon>Eublepharinae</taxon>
        <taxon>Eublepharis</taxon>
    </lineage>
</organism>
<keyword evidence="9 14" id="KW-0297">G-protein coupled receptor</keyword>
<dbReference type="PROSITE" id="PS50262">
    <property type="entry name" value="G_PROTEIN_RECEP_F1_2"/>
    <property type="match status" value="1"/>
</dbReference>
<evidence type="ECO:0000256" key="6">
    <source>
        <dbReference type="ARBA" id="ARBA00022692"/>
    </source>
</evidence>
<dbReference type="KEGG" id="emc:129346158"/>
<evidence type="ECO:0000256" key="4">
    <source>
        <dbReference type="ARBA" id="ARBA00022475"/>
    </source>
</evidence>
<keyword evidence="8 15" id="KW-1133">Transmembrane helix</keyword>
<evidence type="ECO:0000313" key="17">
    <source>
        <dbReference type="Proteomes" id="UP001190640"/>
    </source>
</evidence>